<evidence type="ECO:0000256" key="1">
    <source>
        <dbReference type="ARBA" id="ARBA00022723"/>
    </source>
</evidence>
<evidence type="ECO:0000259" key="5">
    <source>
        <dbReference type="Pfam" id="PF01258"/>
    </source>
</evidence>
<dbReference type="RefSeq" id="WP_196987948.1">
    <property type="nucleotide sequence ID" value="NZ_JADWYS010000001.1"/>
</dbReference>
<keyword evidence="1" id="KW-0479">Metal-binding</keyword>
<keyword evidence="2" id="KW-0863">Zinc-finger</keyword>
<organism evidence="6 7">
    <name type="scientific">Caenimonas aquaedulcis</name>
    <dbReference type="NCBI Taxonomy" id="2793270"/>
    <lineage>
        <taxon>Bacteria</taxon>
        <taxon>Pseudomonadati</taxon>
        <taxon>Pseudomonadota</taxon>
        <taxon>Betaproteobacteria</taxon>
        <taxon>Burkholderiales</taxon>
        <taxon>Comamonadaceae</taxon>
        <taxon>Caenimonas</taxon>
    </lineage>
</organism>
<dbReference type="PANTHER" id="PTHR33823">
    <property type="entry name" value="RNA POLYMERASE-BINDING TRANSCRIPTION FACTOR DKSA-RELATED"/>
    <property type="match status" value="1"/>
</dbReference>
<sequence length="124" mass="13512">MNRFTPALTDAFDKLLATRERELCALLAARDEVLGTDAVPRGEVSDFKDAAGEQSLTEVDAAQAEQAAMELEQVLAARRRLQDGDYGVCLECGSPIPLDRLKAMPAAPYCIACQSLRELRHPGH</sequence>
<reference evidence="6" key="1">
    <citation type="submission" date="2020-11" db="EMBL/GenBank/DDBJ databases">
        <title>Bacterial whole genome sequence for Caenimonas sp. DR4.4.</title>
        <authorList>
            <person name="Le V."/>
            <person name="Ko S.-R."/>
            <person name="Ahn C.-Y."/>
            <person name="Oh H.-M."/>
        </authorList>
    </citation>
    <scope>NUCLEOTIDE SEQUENCE</scope>
    <source>
        <strain evidence="6">DR4.4</strain>
    </source>
</reference>
<keyword evidence="7" id="KW-1185">Reference proteome</keyword>
<gene>
    <name evidence="6" type="ORF">I5803_19355</name>
</gene>
<accession>A0A931MIJ1</accession>
<proteinExistence type="predicted"/>
<dbReference type="AlphaFoldDB" id="A0A931MIJ1"/>
<evidence type="ECO:0000256" key="4">
    <source>
        <dbReference type="PROSITE-ProRule" id="PRU00510"/>
    </source>
</evidence>
<dbReference type="Gene3D" id="1.20.120.910">
    <property type="entry name" value="DksA, coiled-coil domain"/>
    <property type="match status" value="1"/>
</dbReference>
<dbReference type="SUPFAM" id="SSF57716">
    <property type="entry name" value="Glucocorticoid receptor-like (DNA-binding domain)"/>
    <property type="match status" value="1"/>
</dbReference>
<dbReference type="Proteomes" id="UP000651050">
    <property type="component" value="Unassembled WGS sequence"/>
</dbReference>
<dbReference type="PANTHER" id="PTHR33823:SF4">
    <property type="entry name" value="GENERAL STRESS PROTEIN 16O"/>
    <property type="match status" value="1"/>
</dbReference>
<evidence type="ECO:0000313" key="6">
    <source>
        <dbReference type="EMBL" id="MBG9390196.1"/>
    </source>
</evidence>
<feature type="domain" description="Zinc finger DksA/TraR C4-type" evidence="5">
    <location>
        <begin position="84"/>
        <end position="118"/>
    </location>
</feature>
<dbReference type="EMBL" id="JADWYS010000001">
    <property type="protein sequence ID" value="MBG9390196.1"/>
    <property type="molecule type" value="Genomic_DNA"/>
</dbReference>
<keyword evidence="3" id="KW-0862">Zinc</keyword>
<dbReference type="GO" id="GO:0008270">
    <property type="term" value="F:zinc ion binding"/>
    <property type="evidence" value="ECO:0007669"/>
    <property type="project" value="UniProtKB-KW"/>
</dbReference>
<evidence type="ECO:0000313" key="7">
    <source>
        <dbReference type="Proteomes" id="UP000651050"/>
    </source>
</evidence>
<comment type="caution">
    <text evidence="6">The sequence shown here is derived from an EMBL/GenBank/DDBJ whole genome shotgun (WGS) entry which is preliminary data.</text>
</comment>
<dbReference type="Pfam" id="PF01258">
    <property type="entry name" value="zf-dskA_traR"/>
    <property type="match status" value="1"/>
</dbReference>
<dbReference type="PROSITE" id="PS51128">
    <property type="entry name" value="ZF_DKSA_2"/>
    <property type="match status" value="1"/>
</dbReference>
<evidence type="ECO:0000256" key="3">
    <source>
        <dbReference type="ARBA" id="ARBA00022833"/>
    </source>
</evidence>
<evidence type="ECO:0000256" key="2">
    <source>
        <dbReference type="ARBA" id="ARBA00022771"/>
    </source>
</evidence>
<name>A0A931MIJ1_9BURK</name>
<protein>
    <submittedName>
        <fullName evidence="6">TraR/DksA family transcriptional regulator</fullName>
    </submittedName>
</protein>
<dbReference type="InterPro" id="IPR000962">
    <property type="entry name" value="Znf_DskA_TraR"/>
</dbReference>
<feature type="zinc finger region" description="dksA C4-type" evidence="4">
    <location>
        <begin position="89"/>
        <end position="113"/>
    </location>
</feature>